<evidence type="ECO:0000256" key="1">
    <source>
        <dbReference type="SAM" id="Coils"/>
    </source>
</evidence>
<evidence type="ECO:0000313" key="2">
    <source>
        <dbReference type="EMBL" id="ETO12114.1"/>
    </source>
</evidence>
<keyword evidence="1" id="KW-0175">Coiled coil</keyword>
<name>X6MDZ3_RETFI</name>
<keyword evidence="3" id="KW-1185">Reference proteome</keyword>
<accession>X6MDZ3</accession>
<gene>
    <name evidence="2" type="ORF">RFI_25262</name>
</gene>
<proteinExistence type="predicted"/>
<comment type="caution">
    <text evidence="2">The sequence shown here is derived from an EMBL/GenBank/DDBJ whole genome shotgun (WGS) entry which is preliminary data.</text>
</comment>
<reference evidence="2 3" key="1">
    <citation type="journal article" date="2013" name="Curr. Biol.">
        <title>The Genome of the Foraminiferan Reticulomyxa filosa.</title>
        <authorList>
            <person name="Glockner G."/>
            <person name="Hulsmann N."/>
            <person name="Schleicher M."/>
            <person name="Noegel A.A."/>
            <person name="Eichinger L."/>
            <person name="Gallinger C."/>
            <person name="Pawlowski J."/>
            <person name="Sierra R."/>
            <person name="Euteneuer U."/>
            <person name="Pillet L."/>
            <person name="Moustafa A."/>
            <person name="Platzer M."/>
            <person name="Groth M."/>
            <person name="Szafranski K."/>
            <person name="Schliwa M."/>
        </authorList>
    </citation>
    <scope>NUCLEOTIDE SEQUENCE [LARGE SCALE GENOMIC DNA]</scope>
</reference>
<feature type="non-terminal residue" evidence="2">
    <location>
        <position position="1"/>
    </location>
</feature>
<dbReference type="Proteomes" id="UP000023152">
    <property type="component" value="Unassembled WGS sequence"/>
</dbReference>
<sequence>KKKKKNYLANRKTLLLEQDLQDTNSKLNNVKKDNATLKNEKGHVLREKDRVAFCFCFFFECANLAQDIQDLKYATDLRMKALEEENKALANENAQLKSGLGDSEGTLQKKYAAQLAEALEEQEENHNLFKKKMEDMYQTKLDNLENGLAKQIKDLTITVDDQTKRITDLEKDLQKTEQEKEQALKDLEREVFFFFAANPYAKFREFFFVFREQIKYSNKHNITKRKAKILDEKTTVEKGNIDLRNEIEKLKEKLDMFEEKYHIRSPVPSKKRRRTDSTLMVCVVKKKKEGMYIHMDVAGEVEAKVLKSVKGPIIDSNLIFPLECITRQYEGDWIGFELQNQWNKPIILKGWSLTDTEQTSRLSLPEKRLNPKDIIRVCLTDNAKEQTDLLWKGLKLKKGDKHELWVEDELNFRHKLAIIPIPANTPGFVS</sequence>
<feature type="coiled-coil region" evidence="1">
    <location>
        <begin position="233"/>
        <end position="260"/>
    </location>
</feature>
<protein>
    <submittedName>
        <fullName evidence="2">Viral A-type inclusion protein</fullName>
    </submittedName>
</protein>
<feature type="coiled-coil region" evidence="1">
    <location>
        <begin position="79"/>
        <end position="190"/>
    </location>
</feature>
<evidence type="ECO:0000313" key="3">
    <source>
        <dbReference type="Proteomes" id="UP000023152"/>
    </source>
</evidence>
<dbReference type="AlphaFoldDB" id="X6MDZ3"/>
<dbReference type="EMBL" id="ASPP01021709">
    <property type="protein sequence ID" value="ETO12114.1"/>
    <property type="molecule type" value="Genomic_DNA"/>
</dbReference>
<organism evidence="2 3">
    <name type="scientific">Reticulomyxa filosa</name>
    <dbReference type="NCBI Taxonomy" id="46433"/>
    <lineage>
        <taxon>Eukaryota</taxon>
        <taxon>Sar</taxon>
        <taxon>Rhizaria</taxon>
        <taxon>Retaria</taxon>
        <taxon>Foraminifera</taxon>
        <taxon>Monothalamids</taxon>
        <taxon>Reticulomyxidae</taxon>
        <taxon>Reticulomyxa</taxon>
    </lineage>
</organism>